<evidence type="ECO:0000313" key="2">
    <source>
        <dbReference type="Proteomes" id="UP000494111"/>
    </source>
</evidence>
<gene>
    <name evidence="1" type="ORF">LMG3458_04427</name>
</gene>
<accession>A0A6S7BCI6</accession>
<sequence>MMRSRANDEAMAEMYRADPAFALMLVNSILEDGDEWELQVVSHQILLAIRSYF</sequence>
<name>A0A6S7BCI6_9BURK</name>
<dbReference type="Proteomes" id="UP000494111">
    <property type="component" value="Unassembled WGS sequence"/>
</dbReference>
<proteinExistence type="predicted"/>
<organism evidence="1 2">
    <name type="scientific">Achromobacter deleyi</name>
    <dbReference type="NCBI Taxonomy" id="1353891"/>
    <lineage>
        <taxon>Bacteria</taxon>
        <taxon>Pseudomonadati</taxon>
        <taxon>Pseudomonadota</taxon>
        <taxon>Betaproteobacteria</taxon>
        <taxon>Burkholderiales</taxon>
        <taxon>Alcaligenaceae</taxon>
        <taxon>Achromobacter</taxon>
    </lineage>
</organism>
<dbReference type="EMBL" id="CADIJO010000017">
    <property type="protein sequence ID" value="CAB3726262.1"/>
    <property type="molecule type" value="Genomic_DNA"/>
</dbReference>
<reference evidence="1 2" key="1">
    <citation type="submission" date="2020-04" db="EMBL/GenBank/DDBJ databases">
        <authorList>
            <person name="De Canck E."/>
        </authorList>
    </citation>
    <scope>NUCLEOTIDE SEQUENCE [LARGE SCALE GENOMIC DNA]</scope>
    <source>
        <strain evidence="1 2">LMG 3458</strain>
    </source>
</reference>
<protein>
    <submittedName>
        <fullName evidence="1">Uncharacterized protein</fullName>
    </submittedName>
</protein>
<dbReference type="AlphaFoldDB" id="A0A6S7BCI6"/>
<evidence type="ECO:0000313" key="1">
    <source>
        <dbReference type="EMBL" id="CAB3726262.1"/>
    </source>
</evidence>
<dbReference type="RefSeq" id="WP_217481190.1">
    <property type="nucleotide sequence ID" value="NZ_CADIJO010000017.1"/>
</dbReference>